<proteinExistence type="predicted"/>
<name>A0A446CSC6_9BURK</name>
<dbReference type="AlphaFoldDB" id="A0A446CSC6"/>
<gene>
    <name evidence="2" type="ORF">AGI3411_04747</name>
</gene>
<dbReference type="EMBL" id="UFQB01000025">
    <property type="protein sequence ID" value="SSW70753.1"/>
    <property type="molecule type" value="Genomic_DNA"/>
</dbReference>
<evidence type="ECO:0000313" key="3">
    <source>
        <dbReference type="Proteomes" id="UP000289184"/>
    </source>
</evidence>
<evidence type="ECO:0000256" key="1">
    <source>
        <dbReference type="SAM" id="MobiDB-lite"/>
    </source>
</evidence>
<keyword evidence="3" id="KW-1185">Reference proteome</keyword>
<feature type="region of interest" description="Disordered" evidence="1">
    <location>
        <begin position="82"/>
        <end position="101"/>
    </location>
</feature>
<reference evidence="2 3" key="1">
    <citation type="submission" date="2018-07" db="EMBL/GenBank/DDBJ databases">
        <authorList>
            <person name="Peeters C."/>
        </authorList>
    </citation>
    <scope>NUCLEOTIDE SEQUENCE [LARGE SCALE GENOMIC DNA]</scope>
    <source>
        <strain evidence="2 3">LMG 3411</strain>
    </source>
</reference>
<dbReference type="Pfam" id="PF08988">
    <property type="entry name" value="T3SS_needle_E"/>
    <property type="match status" value="1"/>
</dbReference>
<dbReference type="Proteomes" id="UP000289184">
    <property type="component" value="Unassembled WGS sequence"/>
</dbReference>
<dbReference type="RefSeq" id="WP_244240441.1">
    <property type="nucleotide sequence ID" value="NZ_UFQB01000025.1"/>
</dbReference>
<organism evidence="2 3">
    <name type="scientific">Achromobacter agilis</name>
    <dbReference type="NCBI Taxonomy" id="1353888"/>
    <lineage>
        <taxon>Bacteria</taxon>
        <taxon>Pseudomonadati</taxon>
        <taxon>Pseudomonadota</taxon>
        <taxon>Betaproteobacteria</taxon>
        <taxon>Burkholderiales</taxon>
        <taxon>Alcaligenaceae</taxon>
        <taxon>Achromobacter</taxon>
    </lineage>
</organism>
<evidence type="ECO:0000313" key="2">
    <source>
        <dbReference type="EMBL" id="SSW70753.1"/>
    </source>
</evidence>
<protein>
    <recommendedName>
        <fullName evidence="4">EscE/YscE/SsaE family type III secretion system needle protein co-chaperone</fullName>
    </recommendedName>
</protein>
<accession>A0A446CSC6</accession>
<evidence type="ECO:0008006" key="4">
    <source>
        <dbReference type="Google" id="ProtNLM"/>
    </source>
</evidence>
<sequence length="101" mass="10363">MLASDTRAAMTAPITLTELEERLAAPGGAELRASLVQRMAALEAAAREQLERGLAPAAFQNGQALADAARAAQEVLAASHFPTQSAPGAPAAPLPFNSLSR</sequence>
<dbReference type="InterPro" id="IPR012671">
    <property type="entry name" value="T3SS_PscE/YscE"/>
</dbReference>
<dbReference type="Gene3D" id="1.20.5.420">
    <property type="entry name" value="Immunoglobulin FC, subunit C"/>
    <property type="match status" value="1"/>
</dbReference>